<dbReference type="AlphaFoldDB" id="A0AAE1E803"/>
<protein>
    <submittedName>
        <fullName evidence="2">Uncharacterized protein</fullName>
    </submittedName>
</protein>
<reference evidence="2" key="1">
    <citation type="journal article" date="2023" name="G3 (Bethesda)">
        <title>A reference genome for the long-term kleptoplast-retaining sea slug Elysia crispata morphotype clarki.</title>
        <authorList>
            <person name="Eastman K.E."/>
            <person name="Pendleton A.L."/>
            <person name="Shaikh M.A."/>
            <person name="Suttiyut T."/>
            <person name="Ogas R."/>
            <person name="Tomko P."/>
            <person name="Gavelis G."/>
            <person name="Widhalm J.R."/>
            <person name="Wisecaver J.H."/>
        </authorList>
    </citation>
    <scope>NUCLEOTIDE SEQUENCE</scope>
    <source>
        <strain evidence="2">ECLA1</strain>
    </source>
</reference>
<gene>
    <name evidence="2" type="ORF">RRG08_054624</name>
</gene>
<dbReference type="EMBL" id="JAWDGP010000750">
    <property type="protein sequence ID" value="KAK3797596.1"/>
    <property type="molecule type" value="Genomic_DNA"/>
</dbReference>
<feature type="compositionally biased region" description="Basic and acidic residues" evidence="1">
    <location>
        <begin position="76"/>
        <end position="87"/>
    </location>
</feature>
<name>A0AAE1E803_9GAST</name>
<sequence>MMHWKTLTTKRALDFWTTLDNLNCSGLSQSATYCLRVPLDYPILRQKVIGSVKAWGNQSSCNPATSSRSRSNELSTRNKTEYRENQRGIRQANAPFNEPYQRSRFP</sequence>
<proteinExistence type="predicted"/>
<comment type="caution">
    <text evidence="2">The sequence shown here is derived from an EMBL/GenBank/DDBJ whole genome shotgun (WGS) entry which is preliminary data.</text>
</comment>
<evidence type="ECO:0000313" key="3">
    <source>
        <dbReference type="Proteomes" id="UP001283361"/>
    </source>
</evidence>
<evidence type="ECO:0000313" key="2">
    <source>
        <dbReference type="EMBL" id="KAK3797596.1"/>
    </source>
</evidence>
<organism evidence="2 3">
    <name type="scientific">Elysia crispata</name>
    <name type="common">lettuce slug</name>
    <dbReference type="NCBI Taxonomy" id="231223"/>
    <lineage>
        <taxon>Eukaryota</taxon>
        <taxon>Metazoa</taxon>
        <taxon>Spiralia</taxon>
        <taxon>Lophotrochozoa</taxon>
        <taxon>Mollusca</taxon>
        <taxon>Gastropoda</taxon>
        <taxon>Heterobranchia</taxon>
        <taxon>Euthyneura</taxon>
        <taxon>Panpulmonata</taxon>
        <taxon>Sacoglossa</taxon>
        <taxon>Placobranchoidea</taxon>
        <taxon>Plakobranchidae</taxon>
        <taxon>Elysia</taxon>
    </lineage>
</organism>
<feature type="region of interest" description="Disordered" evidence="1">
    <location>
        <begin position="55"/>
        <end position="106"/>
    </location>
</feature>
<keyword evidence="3" id="KW-1185">Reference proteome</keyword>
<feature type="compositionally biased region" description="Polar residues" evidence="1">
    <location>
        <begin position="56"/>
        <end position="75"/>
    </location>
</feature>
<dbReference type="Proteomes" id="UP001283361">
    <property type="component" value="Unassembled WGS sequence"/>
</dbReference>
<accession>A0AAE1E803</accession>
<evidence type="ECO:0000256" key="1">
    <source>
        <dbReference type="SAM" id="MobiDB-lite"/>
    </source>
</evidence>